<dbReference type="EMBL" id="CP060007">
    <property type="protein sequence ID" value="QNA46621.1"/>
    <property type="molecule type" value="Genomic_DNA"/>
</dbReference>
<dbReference type="Gene3D" id="3.10.450.50">
    <property type="match status" value="1"/>
</dbReference>
<dbReference type="SUPFAM" id="SSF54427">
    <property type="entry name" value="NTF2-like"/>
    <property type="match status" value="1"/>
</dbReference>
<sequence>MIDKGQILKLEDELLKAIQSSDIATLDKLLHPDLLFILPNGQTITKEMDLASHRSGAMVVEELSPTIEQINLIESTAIVIVVYETKGKMLGKPIQGRFRYIRIWNSFDGNLKVIGGSCIQL</sequence>
<proteinExistence type="predicted"/>
<dbReference type="KEGG" id="lacs:H4075_10755"/>
<organism evidence="2 3">
    <name type="scientific">Lacibacter sediminis</name>
    <dbReference type="NCBI Taxonomy" id="2760713"/>
    <lineage>
        <taxon>Bacteria</taxon>
        <taxon>Pseudomonadati</taxon>
        <taxon>Bacteroidota</taxon>
        <taxon>Chitinophagia</taxon>
        <taxon>Chitinophagales</taxon>
        <taxon>Chitinophagaceae</taxon>
        <taxon>Lacibacter</taxon>
    </lineage>
</organism>
<gene>
    <name evidence="2" type="ORF">H4075_10755</name>
</gene>
<evidence type="ECO:0000313" key="3">
    <source>
        <dbReference type="Proteomes" id="UP000515344"/>
    </source>
</evidence>
<feature type="domain" description="DUF4440" evidence="1">
    <location>
        <begin position="7"/>
        <end position="110"/>
    </location>
</feature>
<dbReference type="Proteomes" id="UP000515344">
    <property type="component" value="Chromosome"/>
</dbReference>
<reference evidence="3" key="1">
    <citation type="submission" date="2020-08" db="EMBL/GenBank/DDBJ databases">
        <title>Lacibacter sp. S13-6-6 genome sequencing.</title>
        <authorList>
            <person name="Jin L."/>
        </authorList>
    </citation>
    <scope>NUCLEOTIDE SEQUENCE [LARGE SCALE GENOMIC DNA]</scope>
    <source>
        <strain evidence="3">S13-6-6</strain>
    </source>
</reference>
<keyword evidence="3" id="KW-1185">Reference proteome</keyword>
<dbReference type="RefSeq" id="WP_182806513.1">
    <property type="nucleotide sequence ID" value="NZ_CP060007.1"/>
</dbReference>
<evidence type="ECO:0000259" key="1">
    <source>
        <dbReference type="Pfam" id="PF14534"/>
    </source>
</evidence>
<dbReference type="Pfam" id="PF14534">
    <property type="entry name" value="DUF4440"/>
    <property type="match status" value="1"/>
</dbReference>
<dbReference type="InterPro" id="IPR032710">
    <property type="entry name" value="NTF2-like_dom_sf"/>
</dbReference>
<protein>
    <submittedName>
        <fullName evidence="2">Nuclear transport factor 2 family protein</fullName>
    </submittedName>
</protein>
<accession>A0A7G5XMB8</accession>
<evidence type="ECO:0000313" key="2">
    <source>
        <dbReference type="EMBL" id="QNA46621.1"/>
    </source>
</evidence>
<dbReference type="InterPro" id="IPR027843">
    <property type="entry name" value="DUF4440"/>
</dbReference>
<dbReference type="AlphaFoldDB" id="A0A7G5XMB8"/>
<name>A0A7G5XMB8_9BACT</name>